<proteinExistence type="predicted"/>
<evidence type="ECO:0000313" key="5">
    <source>
        <dbReference type="Proteomes" id="UP000243847"/>
    </source>
</evidence>
<name>A0A173LWU6_9MICO</name>
<keyword evidence="2" id="KW-1133">Transmembrane helix</keyword>
<evidence type="ECO:0000256" key="2">
    <source>
        <dbReference type="SAM" id="Phobius"/>
    </source>
</evidence>
<dbReference type="GeneID" id="80451985"/>
<protein>
    <recommendedName>
        <fullName evidence="3">DUF8094 domain-containing protein</fullName>
    </recommendedName>
</protein>
<dbReference type="EMBL" id="AP017457">
    <property type="protein sequence ID" value="BAU99333.1"/>
    <property type="molecule type" value="Genomic_DNA"/>
</dbReference>
<dbReference type="KEGG" id="amin:AUMI_17910"/>
<evidence type="ECO:0000259" key="3">
    <source>
        <dbReference type="Pfam" id="PF26366"/>
    </source>
</evidence>
<organism evidence="4 5">
    <name type="scientific">Aurantimicrobium minutum</name>
    <dbReference type="NCBI Taxonomy" id="708131"/>
    <lineage>
        <taxon>Bacteria</taxon>
        <taxon>Bacillati</taxon>
        <taxon>Actinomycetota</taxon>
        <taxon>Actinomycetes</taxon>
        <taxon>Micrococcales</taxon>
        <taxon>Microbacteriaceae</taxon>
        <taxon>Aurantimicrobium</taxon>
    </lineage>
</organism>
<feature type="compositionally biased region" description="Low complexity" evidence="1">
    <location>
        <begin position="276"/>
        <end position="293"/>
    </location>
</feature>
<dbReference type="RefSeq" id="WP_096381604.1">
    <property type="nucleotide sequence ID" value="NZ_AP017457.1"/>
</dbReference>
<evidence type="ECO:0000256" key="1">
    <source>
        <dbReference type="SAM" id="MobiDB-lite"/>
    </source>
</evidence>
<dbReference type="Pfam" id="PF26366">
    <property type="entry name" value="DUF8094"/>
    <property type="match status" value="1"/>
</dbReference>
<reference evidence="4 5" key="1">
    <citation type="journal article" date="2016" name="Genome Announc.">
        <title>Complete Genome Sequence of Aurantimicrobium minutum Type Strain KNCT, a Planktonic Ultramicrobacterium Isolated from River Water.</title>
        <authorList>
            <person name="Nakai R."/>
            <person name="Fujisawa T."/>
            <person name="Nakamura Y."/>
            <person name="Nishide H."/>
            <person name="Uchiyama I."/>
            <person name="Baba T."/>
            <person name="Toyoda A."/>
            <person name="Fujiyama A."/>
            <person name="Naganuma T."/>
            <person name="Niki H."/>
        </authorList>
    </citation>
    <scope>NUCLEOTIDE SEQUENCE [LARGE SCALE GENOMIC DNA]</scope>
    <source>
        <strain evidence="4 5">KNC</strain>
    </source>
</reference>
<feature type="region of interest" description="Disordered" evidence="1">
    <location>
        <begin position="276"/>
        <end position="300"/>
    </location>
</feature>
<dbReference type="OrthoDB" id="3265533at2"/>
<dbReference type="Proteomes" id="UP000243847">
    <property type="component" value="Chromosome sequence1"/>
</dbReference>
<keyword evidence="2" id="KW-0472">Membrane</keyword>
<gene>
    <name evidence="4" type="ORF">AUMI_17910</name>
</gene>
<feature type="region of interest" description="Disordered" evidence="1">
    <location>
        <begin position="212"/>
        <end position="244"/>
    </location>
</feature>
<keyword evidence="2" id="KW-0812">Transmembrane</keyword>
<accession>A0A173LWU6</accession>
<evidence type="ECO:0000313" key="4">
    <source>
        <dbReference type="EMBL" id="BAU99333.1"/>
    </source>
</evidence>
<feature type="transmembrane region" description="Helical" evidence="2">
    <location>
        <begin position="256"/>
        <end position="277"/>
    </location>
</feature>
<dbReference type="AlphaFoldDB" id="A0A173LWU6"/>
<feature type="transmembrane region" description="Helical" evidence="2">
    <location>
        <begin position="184"/>
        <end position="207"/>
    </location>
</feature>
<feature type="domain" description="DUF8094" evidence="3">
    <location>
        <begin position="300"/>
        <end position="595"/>
    </location>
</feature>
<dbReference type="InterPro" id="IPR058407">
    <property type="entry name" value="DUF8094"/>
</dbReference>
<sequence length="596" mass="62003">MRFIIAIGVFVVAAILLGIGVTQKLFFSGPEMITLSAEVNPNTPYMVIDGKTLTLHGNTPYITVSGASKGNFVGYGRTDDVKAWIGSDDFDALGYSTNQSKFVLAEGKPLVEDPENPALTELPEQTVISPAGSDLWLGEANAQKAATVPTELDKSMSVIIASDGTANAPGDVTISWPLPSAVPFATGFIIIGGVLALVGLILYLWALRHDRNSQGPRRRGSGPKPPKPRSLSMPKPKSLVSAAAKGRRALPRGSSFVALGLAGVLTVGLSSCSPFQAPQAPAEQATPSATPTPGIEGEPPAVTERQLGVILEKISTVVSSADSTLDANLSATRLIGPAQEIRAANYAIRKVDGGVPALPALAASPITFVMPQATNAWPRQVIAVVQNEKDPSVPTMGLMMIQNSPRDNYHIEYLVTLEPNASVPTVAPANVGSALVMPDSKLLMISPDQLSAAYGSVLMQGEASPYYGLFDLTADTLVTQVGKTYKDQKIGSLSGRASVEFSQSPGTGVPMGLATLDSGAIVTVGLNEVETVKPTEAGASVSLEGQAKTLSGISSSPTGVESTYGLQLAFYVPPLGSTEKIRLLGYTQGLIAAKGL</sequence>